<reference evidence="3" key="1">
    <citation type="journal article" date="2019" name="Int. J. Syst. Evol. Microbiol.">
        <title>The Global Catalogue of Microorganisms (GCM) 10K type strain sequencing project: providing services to taxonomists for standard genome sequencing and annotation.</title>
        <authorList>
            <consortium name="The Broad Institute Genomics Platform"/>
            <consortium name="The Broad Institute Genome Sequencing Center for Infectious Disease"/>
            <person name="Wu L."/>
            <person name="Ma J."/>
        </authorList>
    </citation>
    <scope>NUCLEOTIDE SEQUENCE [LARGE SCALE GENOMIC DNA]</scope>
    <source>
        <strain evidence="3">CECT 7649</strain>
    </source>
</reference>
<dbReference type="PANTHER" id="PTHR10788:SF106">
    <property type="entry name" value="BCDNA.GH08860"/>
    <property type="match status" value="1"/>
</dbReference>
<gene>
    <name evidence="2" type="ORF">ACFQSB_03775</name>
</gene>
<dbReference type="CDD" id="cd03788">
    <property type="entry name" value="GT20_TPS"/>
    <property type="match status" value="1"/>
</dbReference>
<dbReference type="Pfam" id="PF00982">
    <property type="entry name" value="Glyco_transf_20"/>
    <property type="match status" value="1"/>
</dbReference>
<dbReference type="Gene3D" id="3.40.50.2000">
    <property type="entry name" value="Glycogen Phosphorylase B"/>
    <property type="match status" value="2"/>
</dbReference>
<protein>
    <submittedName>
        <fullName evidence="2">Trehalose-6-phosphate synthase</fullName>
    </submittedName>
</protein>
<comment type="caution">
    <text evidence="2">The sequence shown here is derived from an EMBL/GenBank/DDBJ whole genome shotgun (WGS) entry which is preliminary data.</text>
</comment>
<sequence>MDRSQGNEGGRVRSSFLIVANRLPVDRTITADGTASWRRSPGGLVTAIAPVMQRRDGAWLGWHGAPDEELKPFEHDGMNLIPVPLSAGEVELYYEGFSNATLWPLYHDVVATPVFSRVLWDAYRAVNERFARAAADAAAENAVVWIQDYQLQLVPSMLRALRPDLRIGFFLHIPFPPAELFWQLPWRREILEGLLGADLVGFQRPGGASNFIRLCRRQLGLQNQRQEIFVGDRTVRAEAFPISVDFGELDSLVREPHILARAKEIRAELGEPEHVLLGVDRLDYTKGIGQRLKAFGELLADKTISPGEAVFVQIATPSRERVESYRALRDEIELRVGRINGQHGVLGVPPLNYFHQSYDREELAALYCAADVMVVTPLRDGMNLVAKEYVACRHDLRGALVLSEFAGAADELKHAFLVNPYDVEGLKRQMVAAMRATPHELSRRMRSMRRRVATYDVDRWAGEFLAALER</sequence>
<evidence type="ECO:0000256" key="1">
    <source>
        <dbReference type="ARBA" id="ARBA00008799"/>
    </source>
</evidence>
<dbReference type="PANTHER" id="PTHR10788">
    <property type="entry name" value="TREHALOSE-6-PHOSPHATE SYNTHASE"/>
    <property type="match status" value="1"/>
</dbReference>
<proteinExistence type="inferred from homology"/>
<dbReference type="SUPFAM" id="SSF53756">
    <property type="entry name" value="UDP-Glycosyltransferase/glycogen phosphorylase"/>
    <property type="match status" value="1"/>
</dbReference>
<dbReference type="EMBL" id="JBHTCG010000002">
    <property type="protein sequence ID" value="MFC7381313.1"/>
    <property type="molecule type" value="Genomic_DNA"/>
</dbReference>
<accession>A0ABW2NV95</accession>
<dbReference type="InterPro" id="IPR001830">
    <property type="entry name" value="Glyco_trans_20"/>
</dbReference>
<keyword evidence="3" id="KW-1185">Reference proteome</keyword>
<organism evidence="2 3">
    <name type="scientific">Sphaerisporangium rhizosphaerae</name>
    <dbReference type="NCBI Taxonomy" id="2269375"/>
    <lineage>
        <taxon>Bacteria</taxon>
        <taxon>Bacillati</taxon>
        <taxon>Actinomycetota</taxon>
        <taxon>Actinomycetes</taxon>
        <taxon>Streptosporangiales</taxon>
        <taxon>Streptosporangiaceae</taxon>
        <taxon>Sphaerisporangium</taxon>
    </lineage>
</organism>
<dbReference type="RefSeq" id="WP_354851025.1">
    <property type="nucleotide sequence ID" value="NZ_JBHTCG010000002.1"/>
</dbReference>
<name>A0ABW2NV95_9ACTN</name>
<evidence type="ECO:0000313" key="3">
    <source>
        <dbReference type="Proteomes" id="UP001596496"/>
    </source>
</evidence>
<dbReference type="Proteomes" id="UP001596496">
    <property type="component" value="Unassembled WGS sequence"/>
</dbReference>
<evidence type="ECO:0000313" key="2">
    <source>
        <dbReference type="EMBL" id="MFC7381313.1"/>
    </source>
</evidence>
<comment type="similarity">
    <text evidence="1">Belongs to the glycosyltransferase 20 family.</text>
</comment>